<reference evidence="1 2" key="1">
    <citation type="journal article" date="2015" name="Nature">
        <title>rRNA introns, odd ribosomes, and small enigmatic genomes across a large radiation of phyla.</title>
        <authorList>
            <person name="Brown C.T."/>
            <person name="Hug L.A."/>
            <person name="Thomas B.C."/>
            <person name="Sharon I."/>
            <person name="Castelle C.J."/>
            <person name="Singh A."/>
            <person name="Wilkins M.J."/>
            <person name="Williams K.H."/>
            <person name="Banfield J.F."/>
        </authorList>
    </citation>
    <scope>NUCLEOTIDE SEQUENCE [LARGE SCALE GENOMIC DNA]</scope>
</reference>
<sequence length="44" mass="4724">HMKIVKKAGGKLTGKPMDIPGIGKFIMIKDSEGNRVGILQPTSM</sequence>
<name>A0A0G0H258_9BACT</name>
<gene>
    <name evidence="1" type="ORF">US53_C0020G0001</name>
</gene>
<comment type="caution">
    <text evidence="1">The sequence shown here is derived from an EMBL/GenBank/DDBJ whole genome shotgun (WGS) entry which is preliminary data.</text>
</comment>
<organism evidence="1 2">
    <name type="scientific">Candidatus Woesebacteria bacterium GW2011_GWA1_37_7</name>
    <dbReference type="NCBI Taxonomy" id="1618545"/>
    <lineage>
        <taxon>Bacteria</taxon>
        <taxon>Candidatus Woeseibacteriota</taxon>
    </lineage>
</organism>
<keyword evidence="1" id="KW-0223">Dioxygenase</keyword>
<proteinExistence type="predicted"/>
<dbReference type="AlphaFoldDB" id="A0A0G0H258"/>
<feature type="non-terminal residue" evidence="1">
    <location>
        <position position="1"/>
    </location>
</feature>
<keyword evidence="1" id="KW-0560">Oxidoreductase</keyword>
<dbReference type="STRING" id="1618545.US53_C0020G0001"/>
<protein>
    <submittedName>
        <fullName evidence="1">Glyoxalase/bleomycin resistance protein/dioxygenase</fullName>
    </submittedName>
</protein>
<evidence type="ECO:0000313" key="2">
    <source>
        <dbReference type="Proteomes" id="UP000034591"/>
    </source>
</evidence>
<dbReference type="GO" id="GO:0051213">
    <property type="term" value="F:dioxygenase activity"/>
    <property type="evidence" value="ECO:0007669"/>
    <property type="project" value="UniProtKB-KW"/>
</dbReference>
<accession>A0A0G0H258</accession>
<dbReference type="EMBL" id="LBTI01000020">
    <property type="protein sequence ID" value="KKQ37348.1"/>
    <property type="molecule type" value="Genomic_DNA"/>
</dbReference>
<dbReference type="Proteomes" id="UP000034591">
    <property type="component" value="Unassembled WGS sequence"/>
</dbReference>
<evidence type="ECO:0000313" key="1">
    <source>
        <dbReference type="EMBL" id="KKQ37348.1"/>
    </source>
</evidence>
<dbReference type="SUPFAM" id="SSF54593">
    <property type="entry name" value="Glyoxalase/Bleomycin resistance protein/Dihydroxybiphenyl dioxygenase"/>
    <property type="match status" value="1"/>
</dbReference>
<dbReference type="Gene3D" id="3.10.180.10">
    <property type="entry name" value="2,3-Dihydroxybiphenyl 1,2-Dioxygenase, domain 1"/>
    <property type="match status" value="1"/>
</dbReference>
<dbReference type="InterPro" id="IPR029068">
    <property type="entry name" value="Glyas_Bleomycin-R_OHBP_Dase"/>
</dbReference>